<feature type="transmembrane region" description="Helical" evidence="1">
    <location>
        <begin position="25"/>
        <end position="47"/>
    </location>
</feature>
<accession>A0A0N1JVZ0</accession>
<evidence type="ECO:0000313" key="2">
    <source>
        <dbReference type="EMBL" id="KPC59235.1"/>
    </source>
</evidence>
<keyword evidence="3" id="KW-1185">Reference proteome</keyword>
<protein>
    <submittedName>
        <fullName evidence="2">Uncharacterized protein</fullName>
    </submittedName>
</protein>
<dbReference type="EMBL" id="LGKG01000186">
    <property type="protein sequence ID" value="KPC59235.1"/>
    <property type="molecule type" value="Genomic_DNA"/>
</dbReference>
<proteinExistence type="predicted"/>
<reference evidence="3" key="1">
    <citation type="submission" date="2015-07" db="EMBL/GenBank/DDBJ databases">
        <authorList>
            <person name="Ju K.-S."/>
            <person name="Doroghazi J.R."/>
            <person name="Metcalf W.W."/>
        </authorList>
    </citation>
    <scope>NUCLEOTIDE SEQUENCE [LARGE SCALE GENOMIC DNA]</scope>
    <source>
        <strain evidence="3">NRRL ISP-5002</strain>
    </source>
</reference>
<evidence type="ECO:0000256" key="1">
    <source>
        <dbReference type="SAM" id="Phobius"/>
    </source>
</evidence>
<gene>
    <name evidence="2" type="ORF">ADL29_35790</name>
</gene>
<keyword evidence="1" id="KW-1133">Transmembrane helix</keyword>
<evidence type="ECO:0000313" key="3">
    <source>
        <dbReference type="Proteomes" id="UP000037982"/>
    </source>
</evidence>
<comment type="caution">
    <text evidence="2">The sequence shown here is derived from an EMBL/GenBank/DDBJ whole genome shotgun (WGS) entry which is preliminary data.</text>
</comment>
<dbReference type="PATRIC" id="fig|66876.3.peg.7882"/>
<keyword evidence="1" id="KW-0472">Membrane</keyword>
<keyword evidence="1" id="KW-0812">Transmembrane</keyword>
<dbReference type="Proteomes" id="UP000037982">
    <property type="component" value="Unassembled WGS sequence"/>
</dbReference>
<organism evidence="2 3">
    <name type="scientific">Streptomyces chattanoogensis</name>
    <dbReference type="NCBI Taxonomy" id="66876"/>
    <lineage>
        <taxon>Bacteria</taxon>
        <taxon>Bacillati</taxon>
        <taxon>Actinomycetota</taxon>
        <taxon>Actinomycetes</taxon>
        <taxon>Kitasatosporales</taxon>
        <taxon>Streptomycetaceae</taxon>
        <taxon>Streptomyces</taxon>
    </lineage>
</organism>
<dbReference type="AlphaFoldDB" id="A0A0N1JVZ0"/>
<sequence length="106" mass="11067">MPAVGRVPVAVVHVVHVIVMRYGHVAAAFPVLMGMAGMFPVFVWLALDDVVLVDAVEVAVVHVVQVAVVRYGHVAAPLAVQMGVVDMGLVRGSCRHAYSLGPSAAS</sequence>
<name>A0A0N1JVZ0_9ACTN</name>